<reference evidence="1 2" key="1">
    <citation type="journal article" date="2019" name="Genome Biol. Evol.">
        <title>Insights into the evolution of the New World diploid cottons (Gossypium, subgenus Houzingenia) based on genome sequencing.</title>
        <authorList>
            <person name="Grover C.E."/>
            <person name="Arick M.A. 2nd"/>
            <person name="Thrash A."/>
            <person name="Conover J.L."/>
            <person name="Sanders W.S."/>
            <person name="Peterson D.G."/>
            <person name="Frelichowski J.E."/>
            <person name="Scheffler J.A."/>
            <person name="Scheffler B.E."/>
            <person name="Wendel J.F."/>
        </authorList>
    </citation>
    <scope>NUCLEOTIDE SEQUENCE [LARGE SCALE GENOMIC DNA]</scope>
    <source>
        <strain evidence="1">27</strain>
        <tissue evidence="1">Leaf</tissue>
    </source>
</reference>
<comment type="caution">
    <text evidence="1">The sequence shown here is derived from an EMBL/GenBank/DDBJ whole genome shotgun (WGS) entry which is preliminary data.</text>
</comment>
<dbReference type="EMBL" id="JABFAC010000006">
    <property type="protein sequence ID" value="MBA0615557.1"/>
    <property type="molecule type" value="Genomic_DNA"/>
</dbReference>
<proteinExistence type="predicted"/>
<protein>
    <submittedName>
        <fullName evidence="1">Uncharacterized protein</fullName>
    </submittedName>
</protein>
<evidence type="ECO:0000313" key="2">
    <source>
        <dbReference type="Proteomes" id="UP000593561"/>
    </source>
</evidence>
<sequence length="48" mass="5118">MTADYLHGIEDNAVHRLDKVVNGIEALSALSGSTSSEAEVIRSEDSKT</sequence>
<keyword evidence="2" id="KW-1185">Reference proteome</keyword>
<dbReference type="Proteomes" id="UP000593561">
    <property type="component" value="Unassembled WGS sequence"/>
</dbReference>
<name>A0A7J8RNX2_GOSDV</name>
<evidence type="ECO:0000313" key="1">
    <source>
        <dbReference type="EMBL" id="MBA0615557.1"/>
    </source>
</evidence>
<accession>A0A7J8RNX2</accession>
<feature type="non-terminal residue" evidence="1">
    <location>
        <position position="1"/>
    </location>
</feature>
<gene>
    <name evidence="1" type="ORF">Godav_015680</name>
</gene>
<dbReference type="AlphaFoldDB" id="A0A7J8RNX2"/>
<organism evidence="1 2">
    <name type="scientific">Gossypium davidsonii</name>
    <name type="common">Davidson's cotton</name>
    <name type="synonym">Gossypium klotzschianum subsp. davidsonii</name>
    <dbReference type="NCBI Taxonomy" id="34287"/>
    <lineage>
        <taxon>Eukaryota</taxon>
        <taxon>Viridiplantae</taxon>
        <taxon>Streptophyta</taxon>
        <taxon>Embryophyta</taxon>
        <taxon>Tracheophyta</taxon>
        <taxon>Spermatophyta</taxon>
        <taxon>Magnoliopsida</taxon>
        <taxon>eudicotyledons</taxon>
        <taxon>Gunneridae</taxon>
        <taxon>Pentapetalae</taxon>
        <taxon>rosids</taxon>
        <taxon>malvids</taxon>
        <taxon>Malvales</taxon>
        <taxon>Malvaceae</taxon>
        <taxon>Malvoideae</taxon>
        <taxon>Gossypium</taxon>
    </lineage>
</organism>